<sequence>MDDELERTRNALLSYLEEIRARRALEDLALIISNRAPSSRQAVQTTPPPLSNEHRSAPTAATIRNTSGNDSNDGREMNHGPAPSRSFDLDPRLGPYFDPASGRWRSDEEDDWEDEDDEHDDRDRDGEDEEGEGKEQEEVEDGDWDDEDDEDNKDDGDDGDDADDEDDEGDEDDEDEEDQETEDTGMDRDSPPDAVLHRALRNEEWRARMVATLGYCPGLVARVARMALKCSFRMLQVIIVWVFRKRE</sequence>
<feature type="compositionally biased region" description="Acidic residues" evidence="1">
    <location>
        <begin position="107"/>
        <end position="184"/>
    </location>
</feature>
<dbReference type="EMBL" id="MU860018">
    <property type="protein sequence ID" value="KAK4241728.1"/>
    <property type="molecule type" value="Genomic_DNA"/>
</dbReference>
<dbReference type="Proteomes" id="UP001303760">
    <property type="component" value="Unassembled WGS sequence"/>
</dbReference>
<feature type="compositionally biased region" description="Polar residues" evidence="1">
    <location>
        <begin position="35"/>
        <end position="45"/>
    </location>
</feature>
<keyword evidence="3" id="KW-1185">Reference proteome</keyword>
<evidence type="ECO:0000313" key="3">
    <source>
        <dbReference type="Proteomes" id="UP001303760"/>
    </source>
</evidence>
<proteinExistence type="predicted"/>
<evidence type="ECO:0000313" key="2">
    <source>
        <dbReference type="EMBL" id="KAK4241728.1"/>
    </source>
</evidence>
<evidence type="ECO:0000256" key="1">
    <source>
        <dbReference type="SAM" id="MobiDB-lite"/>
    </source>
</evidence>
<protein>
    <submittedName>
        <fullName evidence="2">Uncharacterized protein</fullName>
    </submittedName>
</protein>
<reference evidence="2" key="1">
    <citation type="journal article" date="2023" name="Mol. Phylogenet. Evol.">
        <title>Genome-scale phylogeny and comparative genomics of the fungal order Sordariales.</title>
        <authorList>
            <person name="Hensen N."/>
            <person name="Bonometti L."/>
            <person name="Westerberg I."/>
            <person name="Brannstrom I.O."/>
            <person name="Guillou S."/>
            <person name="Cros-Aarteil S."/>
            <person name="Calhoun S."/>
            <person name="Haridas S."/>
            <person name="Kuo A."/>
            <person name="Mondo S."/>
            <person name="Pangilinan J."/>
            <person name="Riley R."/>
            <person name="LaButti K."/>
            <person name="Andreopoulos B."/>
            <person name="Lipzen A."/>
            <person name="Chen C."/>
            <person name="Yan M."/>
            <person name="Daum C."/>
            <person name="Ng V."/>
            <person name="Clum A."/>
            <person name="Steindorff A."/>
            <person name="Ohm R.A."/>
            <person name="Martin F."/>
            <person name="Silar P."/>
            <person name="Natvig D.O."/>
            <person name="Lalanne C."/>
            <person name="Gautier V."/>
            <person name="Ament-Velasquez S.L."/>
            <person name="Kruys A."/>
            <person name="Hutchinson M.I."/>
            <person name="Powell A.J."/>
            <person name="Barry K."/>
            <person name="Miller A.N."/>
            <person name="Grigoriev I.V."/>
            <person name="Debuchy R."/>
            <person name="Gladieux P."/>
            <person name="Hiltunen Thoren M."/>
            <person name="Johannesson H."/>
        </authorList>
    </citation>
    <scope>NUCLEOTIDE SEQUENCE</scope>
    <source>
        <strain evidence="2">CBS 532.94</strain>
    </source>
</reference>
<reference evidence="2" key="2">
    <citation type="submission" date="2023-05" db="EMBL/GenBank/DDBJ databases">
        <authorList>
            <consortium name="Lawrence Berkeley National Laboratory"/>
            <person name="Steindorff A."/>
            <person name="Hensen N."/>
            <person name="Bonometti L."/>
            <person name="Westerberg I."/>
            <person name="Brannstrom I.O."/>
            <person name="Guillou S."/>
            <person name="Cros-Aarteil S."/>
            <person name="Calhoun S."/>
            <person name="Haridas S."/>
            <person name="Kuo A."/>
            <person name="Mondo S."/>
            <person name="Pangilinan J."/>
            <person name="Riley R."/>
            <person name="Labutti K."/>
            <person name="Andreopoulos B."/>
            <person name="Lipzen A."/>
            <person name="Chen C."/>
            <person name="Yanf M."/>
            <person name="Daum C."/>
            <person name="Ng V."/>
            <person name="Clum A."/>
            <person name="Ohm R."/>
            <person name="Martin F."/>
            <person name="Silar P."/>
            <person name="Natvig D."/>
            <person name="Lalanne C."/>
            <person name="Gautier V."/>
            <person name="Ament-Velasquez S.L."/>
            <person name="Kruys A."/>
            <person name="Hutchinson M.I."/>
            <person name="Powell A.J."/>
            <person name="Barry K."/>
            <person name="Miller A.N."/>
            <person name="Grigoriev I.V."/>
            <person name="Debuchy R."/>
            <person name="Gladieux P."/>
            <person name="Thoren M.H."/>
            <person name="Johannesson H."/>
        </authorList>
    </citation>
    <scope>NUCLEOTIDE SEQUENCE</scope>
    <source>
        <strain evidence="2">CBS 532.94</strain>
    </source>
</reference>
<gene>
    <name evidence="2" type="ORF">C8A03DRAFT_30175</name>
</gene>
<comment type="caution">
    <text evidence="2">The sequence shown here is derived from an EMBL/GenBank/DDBJ whole genome shotgun (WGS) entry which is preliminary data.</text>
</comment>
<organism evidence="2 3">
    <name type="scientific">Achaetomium macrosporum</name>
    <dbReference type="NCBI Taxonomy" id="79813"/>
    <lineage>
        <taxon>Eukaryota</taxon>
        <taxon>Fungi</taxon>
        <taxon>Dikarya</taxon>
        <taxon>Ascomycota</taxon>
        <taxon>Pezizomycotina</taxon>
        <taxon>Sordariomycetes</taxon>
        <taxon>Sordariomycetidae</taxon>
        <taxon>Sordariales</taxon>
        <taxon>Chaetomiaceae</taxon>
        <taxon>Achaetomium</taxon>
    </lineage>
</organism>
<name>A0AAN7HFU1_9PEZI</name>
<accession>A0AAN7HFU1</accession>
<feature type="compositionally biased region" description="Polar residues" evidence="1">
    <location>
        <begin position="62"/>
        <end position="71"/>
    </location>
</feature>
<feature type="region of interest" description="Disordered" evidence="1">
    <location>
        <begin position="33"/>
        <end position="193"/>
    </location>
</feature>
<dbReference type="AlphaFoldDB" id="A0AAN7HFU1"/>